<evidence type="ECO:0000256" key="1">
    <source>
        <dbReference type="SAM" id="MobiDB-lite"/>
    </source>
</evidence>
<dbReference type="AlphaFoldDB" id="A0A6P4YLL1"/>
<organism evidence="2 3">
    <name type="scientific">Branchiostoma belcheri</name>
    <name type="common">Amphioxus</name>
    <dbReference type="NCBI Taxonomy" id="7741"/>
    <lineage>
        <taxon>Eukaryota</taxon>
        <taxon>Metazoa</taxon>
        <taxon>Chordata</taxon>
        <taxon>Cephalochordata</taxon>
        <taxon>Leptocardii</taxon>
        <taxon>Amphioxiformes</taxon>
        <taxon>Branchiostomatidae</taxon>
        <taxon>Branchiostoma</taxon>
    </lineage>
</organism>
<keyword evidence="2" id="KW-1185">Reference proteome</keyword>
<reference evidence="3" key="1">
    <citation type="submission" date="2025-08" db="UniProtKB">
        <authorList>
            <consortium name="RefSeq"/>
        </authorList>
    </citation>
    <scope>IDENTIFICATION</scope>
    <source>
        <tissue evidence="3">Gonad</tissue>
    </source>
</reference>
<feature type="region of interest" description="Disordered" evidence="1">
    <location>
        <begin position="1"/>
        <end position="53"/>
    </location>
</feature>
<dbReference type="Proteomes" id="UP000515135">
    <property type="component" value="Unplaced"/>
</dbReference>
<feature type="compositionally biased region" description="Polar residues" evidence="1">
    <location>
        <begin position="44"/>
        <end position="53"/>
    </location>
</feature>
<dbReference type="RefSeq" id="XP_019619597.1">
    <property type="nucleotide sequence ID" value="XM_019764038.1"/>
</dbReference>
<evidence type="ECO:0000313" key="2">
    <source>
        <dbReference type="Proteomes" id="UP000515135"/>
    </source>
</evidence>
<evidence type="ECO:0000313" key="3">
    <source>
        <dbReference type="RefSeq" id="XP_019619597.1"/>
    </source>
</evidence>
<sequence length="82" mass="8837">MSGGQQHSRTDTGGTTPMQQPQTDWRSLADAGANVPNPLYVSKAGTTPMQQPQTDWRSLADAGANVPNPLYVTRADQRSHLC</sequence>
<dbReference type="KEGG" id="bbel:109466321"/>
<dbReference type="OrthoDB" id="10225697at2759"/>
<protein>
    <submittedName>
        <fullName evidence="3">Uncharacterized protein LOC109466321</fullName>
    </submittedName>
</protein>
<proteinExistence type="predicted"/>
<dbReference type="GeneID" id="109466321"/>
<accession>A0A6P4YLL1</accession>
<name>A0A6P4YLL1_BRABE</name>
<gene>
    <name evidence="3" type="primary">LOC109466321</name>
</gene>
<feature type="compositionally biased region" description="Low complexity" evidence="1">
    <location>
        <begin position="11"/>
        <end position="24"/>
    </location>
</feature>